<dbReference type="Pfam" id="PF13973">
    <property type="entry name" value="DUF4222"/>
    <property type="match status" value="1"/>
</dbReference>
<name>A0ABY2SDQ2_9HYPH</name>
<dbReference type="EMBL" id="SZPQ01000161">
    <property type="protein sequence ID" value="TKI01682.1"/>
    <property type="molecule type" value="Genomic_DNA"/>
</dbReference>
<evidence type="ECO:0000313" key="1">
    <source>
        <dbReference type="EMBL" id="TKI01682.1"/>
    </source>
</evidence>
<accession>A0ABY2SDQ2</accession>
<dbReference type="InterPro" id="IPR025317">
    <property type="entry name" value="DUF4222"/>
</dbReference>
<protein>
    <submittedName>
        <fullName evidence="1">DUF4222 domain-containing protein</fullName>
    </submittedName>
</protein>
<organism evidence="1 2">
    <name type="scientific">Martelella alba</name>
    <dbReference type="NCBI Taxonomy" id="2590451"/>
    <lineage>
        <taxon>Bacteria</taxon>
        <taxon>Pseudomonadati</taxon>
        <taxon>Pseudomonadota</taxon>
        <taxon>Alphaproteobacteria</taxon>
        <taxon>Hyphomicrobiales</taxon>
        <taxon>Aurantimonadaceae</taxon>
        <taxon>Martelella</taxon>
    </lineage>
</organism>
<sequence>RDFYGVAVRVIAWDPERGRVIFLRDGYPYECMQPVGQFREKFTRLP</sequence>
<comment type="caution">
    <text evidence="1">The sequence shown here is derived from an EMBL/GenBank/DDBJ whole genome shotgun (WGS) entry which is preliminary data.</text>
</comment>
<proteinExistence type="predicted"/>
<gene>
    <name evidence="1" type="ORF">FCN80_26230</name>
</gene>
<reference evidence="1 2" key="1">
    <citation type="submission" date="2019-04" db="EMBL/GenBank/DDBJ databases">
        <authorList>
            <person name="Li M."/>
            <person name="Gao C."/>
        </authorList>
    </citation>
    <scope>NUCLEOTIDE SEQUENCE [LARGE SCALE GENOMIC DNA]</scope>
    <source>
        <strain evidence="1 2">BGMRC 2031</strain>
    </source>
</reference>
<keyword evidence="2" id="KW-1185">Reference proteome</keyword>
<dbReference type="Proteomes" id="UP000305202">
    <property type="component" value="Unassembled WGS sequence"/>
</dbReference>
<evidence type="ECO:0000313" key="2">
    <source>
        <dbReference type="Proteomes" id="UP000305202"/>
    </source>
</evidence>
<feature type="non-terminal residue" evidence="1">
    <location>
        <position position="1"/>
    </location>
</feature>
<dbReference type="RefSeq" id="WP_136993284.1">
    <property type="nucleotide sequence ID" value="NZ_SZPQ01000161.1"/>
</dbReference>